<sequence length="151" mass="16624">MKKIAIFLVIITAFFIGISNAEATKMTVARLPEPLIANLIIGKWSFIGETKEGILVKAVIVFGLDGQAEFSITAYSFGLPVLNRKISSHYSIGDVNGKSYLFLNPGERAWVTAEIISLEFGRMKLREISNSSNILGISYPALWERIASPTE</sequence>
<dbReference type="EMBL" id="LCAK01000003">
    <property type="protein sequence ID" value="KKR88936.1"/>
    <property type="molecule type" value="Genomic_DNA"/>
</dbReference>
<accession>A0A0G0UN33</accession>
<protein>
    <submittedName>
        <fullName evidence="1">Uncharacterized protein</fullName>
    </submittedName>
</protein>
<organism evidence="1 2">
    <name type="scientific">Candidatus Wolfebacteria bacterium GW2011_GWB1_41_12</name>
    <dbReference type="NCBI Taxonomy" id="1619006"/>
    <lineage>
        <taxon>Bacteria</taxon>
        <taxon>Candidatus Wolfeibacteriota</taxon>
    </lineage>
</organism>
<evidence type="ECO:0000313" key="1">
    <source>
        <dbReference type="EMBL" id="KKR88936.1"/>
    </source>
</evidence>
<gene>
    <name evidence="1" type="ORF">UU38_C0003G0188</name>
</gene>
<evidence type="ECO:0000313" key="2">
    <source>
        <dbReference type="Proteomes" id="UP000033918"/>
    </source>
</evidence>
<name>A0A0G0UN33_9BACT</name>
<proteinExistence type="predicted"/>
<dbReference type="AlphaFoldDB" id="A0A0G0UN33"/>
<comment type="caution">
    <text evidence="1">The sequence shown here is derived from an EMBL/GenBank/DDBJ whole genome shotgun (WGS) entry which is preliminary data.</text>
</comment>
<reference evidence="1 2" key="1">
    <citation type="journal article" date="2015" name="Nature">
        <title>rRNA introns, odd ribosomes, and small enigmatic genomes across a large radiation of phyla.</title>
        <authorList>
            <person name="Brown C.T."/>
            <person name="Hug L.A."/>
            <person name="Thomas B.C."/>
            <person name="Sharon I."/>
            <person name="Castelle C.J."/>
            <person name="Singh A."/>
            <person name="Wilkins M.J."/>
            <person name="Williams K.H."/>
            <person name="Banfield J.F."/>
        </authorList>
    </citation>
    <scope>NUCLEOTIDE SEQUENCE [LARGE SCALE GENOMIC DNA]</scope>
</reference>
<dbReference type="Proteomes" id="UP000033918">
    <property type="component" value="Unassembled WGS sequence"/>
</dbReference>